<evidence type="ECO:0000256" key="1">
    <source>
        <dbReference type="ARBA" id="ARBA00023015"/>
    </source>
</evidence>
<keyword evidence="2" id="KW-0238">DNA-binding</keyword>
<reference evidence="5 6" key="1">
    <citation type="submission" date="2020-04" db="EMBL/GenBank/DDBJ databases">
        <title>Chitinophaga sp. G-6-1-13 sp. nov., isolated from soil.</title>
        <authorList>
            <person name="Dahal R.H."/>
            <person name="Chaudhary D.K."/>
        </authorList>
    </citation>
    <scope>NUCLEOTIDE SEQUENCE [LARGE SCALE GENOMIC DNA]</scope>
    <source>
        <strain evidence="5 6">G-6-1-13</strain>
    </source>
</reference>
<dbReference type="GO" id="GO:0003700">
    <property type="term" value="F:DNA-binding transcription factor activity"/>
    <property type="evidence" value="ECO:0007669"/>
    <property type="project" value="InterPro"/>
</dbReference>
<protein>
    <submittedName>
        <fullName evidence="5">Helix-turn-helix transcriptional regulator</fullName>
    </submittedName>
</protein>
<comment type="caution">
    <text evidence="5">The sequence shown here is derived from an EMBL/GenBank/DDBJ whole genome shotgun (WGS) entry which is preliminary data.</text>
</comment>
<keyword evidence="3" id="KW-0804">Transcription</keyword>
<dbReference type="PANTHER" id="PTHR46796:SF13">
    <property type="entry name" value="HTH-TYPE TRANSCRIPTIONAL ACTIVATOR RHAS"/>
    <property type="match status" value="1"/>
</dbReference>
<dbReference type="Gene3D" id="1.10.10.60">
    <property type="entry name" value="Homeodomain-like"/>
    <property type="match status" value="2"/>
</dbReference>
<gene>
    <name evidence="5" type="ORF">HHL17_23015</name>
</gene>
<accession>A0A848GTX8</accession>
<feature type="domain" description="HTH araC/xylS-type" evidence="4">
    <location>
        <begin position="153"/>
        <end position="252"/>
    </location>
</feature>
<dbReference type="Pfam" id="PF12833">
    <property type="entry name" value="HTH_18"/>
    <property type="match status" value="1"/>
</dbReference>
<sequence length="255" mass="28414">MGYTVIKPPPALKDLISHFSTGTWNENGRQDAVYHAVAGTNMELTFTFRREGTSSAHLVSSSIQGARTTYGYFPASHFNEFFGVSLLPGAIAPFFKLSPADLNNRFLELSLAAGKRSELLIDKMDAATGLDERIDLVTQFFTSLSTTNVQQDELMIKAISRIKACEGNVTVVDLAKAFFLSPKQFTRRFKALTGLNPKLYARIVRFESGLSSHSKTHSLTDVAYKSGYFDQSHFINDFKVFSGINPHIYFKEKLS</sequence>
<dbReference type="Proteomes" id="UP000583266">
    <property type="component" value="Unassembled WGS sequence"/>
</dbReference>
<keyword evidence="6" id="KW-1185">Reference proteome</keyword>
<dbReference type="PROSITE" id="PS01124">
    <property type="entry name" value="HTH_ARAC_FAMILY_2"/>
    <property type="match status" value="1"/>
</dbReference>
<dbReference type="InterPro" id="IPR050204">
    <property type="entry name" value="AraC_XylS_family_regulators"/>
</dbReference>
<dbReference type="AlphaFoldDB" id="A0A848GTX8"/>
<proteinExistence type="predicted"/>
<evidence type="ECO:0000256" key="2">
    <source>
        <dbReference type="ARBA" id="ARBA00023125"/>
    </source>
</evidence>
<dbReference type="GO" id="GO:0043565">
    <property type="term" value="F:sequence-specific DNA binding"/>
    <property type="evidence" value="ECO:0007669"/>
    <property type="project" value="InterPro"/>
</dbReference>
<dbReference type="RefSeq" id="WP_169227125.1">
    <property type="nucleotide sequence ID" value="NZ_JABBGC010000002.1"/>
</dbReference>
<dbReference type="InterPro" id="IPR018060">
    <property type="entry name" value="HTH_AraC"/>
</dbReference>
<dbReference type="EMBL" id="JABBGC010000002">
    <property type="protein sequence ID" value="NML40090.1"/>
    <property type="molecule type" value="Genomic_DNA"/>
</dbReference>
<dbReference type="InterPro" id="IPR046532">
    <property type="entry name" value="DUF6597"/>
</dbReference>
<dbReference type="Pfam" id="PF20240">
    <property type="entry name" value="DUF6597"/>
    <property type="match status" value="1"/>
</dbReference>
<evidence type="ECO:0000313" key="5">
    <source>
        <dbReference type="EMBL" id="NML40090.1"/>
    </source>
</evidence>
<organism evidence="5 6">
    <name type="scientific">Chitinophaga fulva</name>
    <dbReference type="NCBI Taxonomy" id="2728842"/>
    <lineage>
        <taxon>Bacteria</taxon>
        <taxon>Pseudomonadati</taxon>
        <taxon>Bacteroidota</taxon>
        <taxon>Chitinophagia</taxon>
        <taxon>Chitinophagales</taxon>
        <taxon>Chitinophagaceae</taxon>
        <taxon>Chitinophaga</taxon>
    </lineage>
</organism>
<name>A0A848GTX8_9BACT</name>
<dbReference type="SUPFAM" id="SSF46689">
    <property type="entry name" value="Homeodomain-like"/>
    <property type="match status" value="1"/>
</dbReference>
<dbReference type="PANTHER" id="PTHR46796">
    <property type="entry name" value="HTH-TYPE TRANSCRIPTIONAL ACTIVATOR RHAS-RELATED"/>
    <property type="match status" value="1"/>
</dbReference>
<evidence type="ECO:0000256" key="3">
    <source>
        <dbReference type="ARBA" id="ARBA00023163"/>
    </source>
</evidence>
<dbReference type="InterPro" id="IPR009057">
    <property type="entry name" value="Homeodomain-like_sf"/>
</dbReference>
<keyword evidence="1" id="KW-0805">Transcription regulation</keyword>
<evidence type="ECO:0000259" key="4">
    <source>
        <dbReference type="PROSITE" id="PS01124"/>
    </source>
</evidence>
<dbReference type="SMART" id="SM00342">
    <property type="entry name" value="HTH_ARAC"/>
    <property type="match status" value="1"/>
</dbReference>
<evidence type="ECO:0000313" key="6">
    <source>
        <dbReference type="Proteomes" id="UP000583266"/>
    </source>
</evidence>